<gene>
    <name evidence="7" type="ORF">A5886_001050</name>
</gene>
<dbReference type="EMBL" id="NGKU01000001">
    <property type="protein sequence ID" value="OTN75974.1"/>
    <property type="molecule type" value="Genomic_DNA"/>
</dbReference>
<dbReference type="Pfam" id="PF01568">
    <property type="entry name" value="Molydop_binding"/>
    <property type="match status" value="1"/>
</dbReference>
<organism evidence="7 8">
    <name type="scientific">Candidatus Enterococcus testudinis</name>
    <dbReference type="NCBI Taxonomy" id="1834191"/>
    <lineage>
        <taxon>Bacteria</taxon>
        <taxon>Bacillati</taxon>
        <taxon>Bacillota</taxon>
        <taxon>Bacilli</taxon>
        <taxon>Lactobacillales</taxon>
        <taxon>Enterococcaceae</taxon>
        <taxon>Enterococcus</taxon>
    </lineage>
</organism>
<evidence type="ECO:0000256" key="2">
    <source>
        <dbReference type="ARBA" id="ARBA00022485"/>
    </source>
</evidence>
<dbReference type="SMART" id="SM00926">
    <property type="entry name" value="Molybdop_Fe4S4"/>
    <property type="match status" value="1"/>
</dbReference>
<name>A0A242A4M4_9ENTE</name>
<dbReference type="OrthoDB" id="9805142at2"/>
<dbReference type="GO" id="GO:0016020">
    <property type="term" value="C:membrane"/>
    <property type="evidence" value="ECO:0007669"/>
    <property type="project" value="TreeGrafter"/>
</dbReference>
<evidence type="ECO:0000256" key="5">
    <source>
        <dbReference type="ARBA" id="ARBA00023014"/>
    </source>
</evidence>
<keyword evidence="5" id="KW-0411">Iron-sulfur</keyword>
<dbReference type="InterPro" id="IPR006656">
    <property type="entry name" value="Mopterin_OxRdtase"/>
</dbReference>
<dbReference type="STRING" id="1834191.A5886_001050"/>
<dbReference type="Pfam" id="PF04879">
    <property type="entry name" value="Molybdop_Fe4S4"/>
    <property type="match status" value="1"/>
</dbReference>
<feature type="domain" description="4Fe-4S Mo/W bis-MGD-type" evidence="6">
    <location>
        <begin position="1"/>
        <end position="57"/>
    </location>
</feature>
<dbReference type="AlphaFoldDB" id="A0A242A4M4"/>
<dbReference type="InterPro" id="IPR006963">
    <property type="entry name" value="Mopterin_OxRdtase_4Fe-4S_dom"/>
</dbReference>
<evidence type="ECO:0000256" key="4">
    <source>
        <dbReference type="ARBA" id="ARBA00023004"/>
    </source>
</evidence>
<sequence>MDIIQTTCNYCALACNLDFHVKDHTILKVVPTKTYPVNKGFSCIKGLFLKQQQQVVQPPAKPLCRENGQQKEVAWTDAINQAAGQLLAIQKKYGPESIAGISTGQIPTEEMALFGHVLRNFLKGHLDGNTRLCMATSVVAYKQSFGFDAPPYSLSDIDASDTIILIGANPVVAHPVLWGRIRQNQHPNKTIIVIDPRPSETAHQADVHFAIKPKSDLVLFYILANVLIQKNWIDHDYIRNHTEGFNEFRTFTADYSLDQAEMTGLSKEQILSLAEMIHQGRNVSLWWTMGVNQGYEAVRTAQAIINIALMTGNIGRKGTGANSLTGQSNAMGSRLFSNTAGLYGGGDFDNPVRRKTVAEALGIQPHWLADKPTIPYNQIIEGINEGRIKALWVVATNPMHSWTDSDSFKLALAKLDLLIVQDLYADTRTAKEADIFFPVVSGLKKTGTFINTERRLSGLRPVLAKTAEEHTDYEVFLKMGHALGMKDLLNGWETPQSAFDLLKACTKGMPCDITGVEYDMLTGSSGIQWPFPKSNPDHETERRLYENGQYYTLSKKARFVFEKEKENPLKLSSDYPLMFNTGRGTVGQWHTETRTREIKEVREASDQQAVIWVHPDTAADLNIAHKEPVMLHSINGKSARFFVKVSPYVQVNELFSPMHYAEVNVLTPALYDDYSKEPSYKSTPVRLEKEQLI</sequence>
<dbReference type="GO" id="GO:0016491">
    <property type="term" value="F:oxidoreductase activity"/>
    <property type="evidence" value="ECO:0007669"/>
    <property type="project" value="InterPro"/>
</dbReference>
<protein>
    <recommendedName>
        <fullName evidence="6">4Fe-4S Mo/W bis-MGD-type domain-containing protein</fullName>
    </recommendedName>
</protein>
<comment type="cofactor">
    <cofactor evidence="1">
        <name>Mo-bis(molybdopterin guanine dinucleotide)</name>
        <dbReference type="ChEBI" id="CHEBI:60539"/>
    </cofactor>
</comment>
<dbReference type="InterPro" id="IPR006657">
    <property type="entry name" value="MoPterin_dinucl-bd_dom"/>
</dbReference>
<dbReference type="RefSeq" id="WP_086273977.1">
    <property type="nucleotide sequence ID" value="NZ_NGKU01000001.1"/>
</dbReference>
<dbReference type="GO" id="GO:0043546">
    <property type="term" value="F:molybdopterin cofactor binding"/>
    <property type="evidence" value="ECO:0007669"/>
    <property type="project" value="InterPro"/>
</dbReference>
<dbReference type="InterPro" id="IPR009010">
    <property type="entry name" value="Asp_de-COase-like_dom_sf"/>
</dbReference>
<evidence type="ECO:0000256" key="3">
    <source>
        <dbReference type="ARBA" id="ARBA00022723"/>
    </source>
</evidence>
<keyword evidence="2" id="KW-0004">4Fe-4S</keyword>
<evidence type="ECO:0000313" key="7">
    <source>
        <dbReference type="EMBL" id="OTN75974.1"/>
    </source>
</evidence>
<dbReference type="SUPFAM" id="SSF50692">
    <property type="entry name" value="ADC-like"/>
    <property type="match status" value="1"/>
</dbReference>
<keyword evidence="4" id="KW-0408">Iron</keyword>
<evidence type="ECO:0000259" key="6">
    <source>
        <dbReference type="PROSITE" id="PS51669"/>
    </source>
</evidence>
<dbReference type="InterPro" id="IPR050123">
    <property type="entry name" value="Prok_molybdopt-oxidoreductase"/>
</dbReference>
<accession>A0A242A4M4</accession>
<comment type="caution">
    <text evidence="7">The sequence shown here is derived from an EMBL/GenBank/DDBJ whole genome shotgun (WGS) entry which is preliminary data.</text>
</comment>
<evidence type="ECO:0000313" key="8">
    <source>
        <dbReference type="Proteomes" id="UP000195043"/>
    </source>
</evidence>
<reference evidence="7 8" key="1">
    <citation type="submission" date="2017-05" db="EMBL/GenBank/DDBJ databases">
        <title>The Genome Sequence of Enterococcus sp. 8G7_MSG3316.</title>
        <authorList>
            <consortium name="The Broad Institute Genomics Platform"/>
            <consortium name="The Broad Institute Genomic Center for Infectious Diseases"/>
            <person name="Earl A."/>
            <person name="Manson A."/>
            <person name="Schwartman J."/>
            <person name="Gilmore M."/>
            <person name="Abouelleil A."/>
            <person name="Cao P."/>
            <person name="Chapman S."/>
            <person name="Cusick C."/>
            <person name="Shea T."/>
            <person name="Young S."/>
            <person name="Neafsey D."/>
            <person name="Nusbaum C."/>
            <person name="Birren B."/>
        </authorList>
    </citation>
    <scope>NUCLEOTIDE SEQUENCE [LARGE SCALE GENOMIC DNA]</scope>
    <source>
        <strain evidence="7 8">8G7_MSG3316</strain>
    </source>
</reference>
<dbReference type="Gene3D" id="3.40.228.10">
    <property type="entry name" value="Dimethylsulfoxide Reductase, domain 2"/>
    <property type="match status" value="1"/>
</dbReference>
<dbReference type="PIRSF" id="PIRSF000144">
    <property type="entry name" value="CbbBc"/>
    <property type="match status" value="1"/>
</dbReference>
<keyword evidence="8" id="KW-1185">Reference proteome</keyword>
<dbReference type="Gene3D" id="3.40.50.740">
    <property type="match status" value="1"/>
</dbReference>
<dbReference type="Pfam" id="PF00384">
    <property type="entry name" value="Molybdopterin"/>
    <property type="match status" value="1"/>
</dbReference>
<evidence type="ECO:0000256" key="1">
    <source>
        <dbReference type="ARBA" id="ARBA00001942"/>
    </source>
</evidence>
<dbReference type="Proteomes" id="UP000195043">
    <property type="component" value="Unassembled WGS sequence"/>
</dbReference>
<proteinExistence type="predicted"/>
<keyword evidence="3" id="KW-0479">Metal-binding</keyword>
<dbReference type="GO" id="GO:0051539">
    <property type="term" value="F:4 iron, 4 sulfur cluster binding"/>
    <property type="evidence" value="ECO:0007669"/>
    <property type="project" value="UniProtKB-KW"/>
</dbReference>
<dbReference type="SUPFAM" id="SSF53706">
    <property type="entry name" value="Formate dehydrogenase/DMSO reductase, domains 1-3"/>
    <property type="match status" value="1"/>
</dbReference>
<dbReference type="PANTHER" id="PTHR43105">
    <property type="entry name" value="RESPIRATORY NITRATE REDUCTASE"/>
    <property type="match status" value="1"/>
</dbReference>
<dbReference type="PANTHER" id="PTHR43105:SF10">
    <property type="entry name" value="NADH-QUINONE OXIDOREDUCTASE SUBUNIT G"/>
    <property type="match status" value="1"/>
</dbReference>
<dbReference type="GO" id="GO:0046872">
    <property type="term" value="F:metal ion binding"/>
    <property type="evidence" value="ECO:0007669"/>
    <property type="project" value="UniProtKB-KW"/>
</dbReference>
<dbReference type="Gene3D" id="2.40.40.20">
    <property type="match status" value="1"/>
</dbReference>
<dbReference type="Gene3D" id="2.20.25.90">
    <property type="entry name" value="ADC-like domains"/>
    <property type="match status" value="1"/>
</dbReference>
<dbReference type="PROSITE" id="PS51669">
    <property type="entry name" value="4FE4S_MOW_BIS_MGD"/>
    <property type="match status" value="1"/>
</dbReference>